<evidence type="ECO:0000259" key="2">
    <source>
        <dbReference type="PROSITE" id="PS50004"/>
    </source>
</evidence>
<dbReference type="PROSITE" id="PS50004">
    <property type="entry name" value="C2"/>
    <property type="match status" value="1"/>
</dbReference>
<keyword evidence="1" id="KW-0378">Hydrolase</keyword>
<evidence type="ECO:0000313" key="5">
    <source>
        <dbReference type="Proteomes" id="UP000694388"/>
    </source>
</evidence>
<dbReference type="SUPFAM" id="SSF51695">
    <property type="entry name" value="PLC-like phosphodiesterases"/>
    <property type="match status" value="1"/>
</dbReference>
<dbReference type="Pfam" id="PF00168">
    <property type="entry name" value="C2"/>
    <property type="match status" value="1"/>
</dbReference>
<keyword evidence="1" id="KW-0442">Lipid degradation</keyword>
<dbReference type="GO" id="GO:0004435">
    <property type="term" value="F:phosphatidylinositol-4,5-bisphosphate phospholipase C activity"/>
    <property type="evidence" value="ECO:0007669"/>
    <property type="project" value="UniProtKB-EC"/>
</dbReference>
<feature type="domain" description="PI-PLC Y-box" evidence="3">
    <location>
        <begin position="1"/>
        <end position="92"/>
    </location>
</feature>
<accession>A0A8C4NHK7</accession>
<protein>
    <recommendedName>
        <fullName evidence="1">Phosphoinositide phospholipase C</fullName>
        <ecNumber evidence="1">3.1.4.11</ecNumber>
    </recommendedName>
</protein>
<dbReference type="PANTHER" id="PTHR10336">
    <property type="entry name" value="PHOSPHOINOSITIDE-SPECIFIC PHOSPHOLIPASE C FAMILY PROTEIN"/>
    <property type="match status" value="1"/>
</dbReference>
<sequence>MSSLNETKVEKICSQSAKGRELMHHNRRHLSRVYPKGQRIDSSNYNPLIFWACNVHMAALNFQTPDKAMQLNQALFALNGHSGYVLQPEQMRVPSYDPFFPSHLNGFTLQIIIYGGRHLPRGSRSISNPFVEVEICEPQENGNKYKTNVVVDNGICPTWQLSTLVFDVIFPDISFLRFTVYEEDMFSDPNFLAHATFTVRNLKTGFRSVPLKNSSNEDLELASLLIHIQITDDKMNGMEDLYSSIQQLRVRTTELSSQVCESVWAPGSHNSYQQQLSELQVTQHQLMELTAMRNQRSVTHNCENGF</sequence>
<dbReference type="PANTHER" id="PTHR10336:SF159">
    <property type="entry name" value="1-PHOSPHATIDYLINOSITOL 4,5-BISPHOSPHATE PHOSPHODIESTERASE GAMMA"/>
    <property type="match status" value="1"/>
</dbReference>
<dbReference type="PROSITE" id="PS50008">
    <property type="entry name" value="PIPLC_Y_DOMAIN"/>
    <property type="match status" value="1"/>
</dbReference>
<feature type="domain" description="C2" evidence="2">
    <location>
        <begin position="94"/>
        <end position="213"/>
    </location>
</feature>
<dbReference type="GO" id="GO:0051209">
    <property type="term" value="P:release of sequestered calcium ion into cytosol"/>
    <property type="evidence" value="ECO:0007669"/>
    <property type="project" value="TreeGrafter"/>
</dbReference>
<dbReference type="InterPro" id="IPR017946">
    <property type="entry name" value="PLC-like_Pdiesterase_TIM-brl"/>
</dbReference>
<dbReference type="AlphaFoldDB" id="A0A8C4NHK7"/>
<dbReference type="Proteomes" id="UP000694388">
    <property type="component" value="Unplaced"/>
</dbReference>
<dbReference type="OMA" id="THNCENG"/>
<evidence type="ECO:0000259" key="3">
    <source>
        <dbReference type="PROSITE" id="PS50008"/>
    </source>
</evidence>
<dbReference type="SMART" id="SM00239">
    <property type="entry name" value="C2"/>
    <property type="match status" value="1"/>
</dbReference>
<dbReference type="GO" id="GO:0032587">
    <property type="term" value="C:ruffle membrane"/>
    <property type="evidence" value="ECO:0007669"/>
    <property type="project" value="TreeGrafter"/>
</dbReference>
<dbReference type="EC" id="3.1.4.11" evidence="1"/>
<proteinExistence type="predicted"/>
<dbReference type="Gene3D" id="2.60.40.150">
    <property type="entry name" value="C2 domain"/>
    <property type="match status" value="1"/>
</dbReference>
<name>A0A8C4NHK7_EPTBU</name>
<keyword evidence="1" id="KW-0443">Lipid metabolism</keyword>
<dbReference type="Pfam" id="PF00387">
    <property type="entry name" value="PI-PLC-Y"/>
    <property type="match status" value="1"/>
</dbReference>
<dbReference type="Ensembl" id="ENSEBUT00000002929.1">
    <property type="protein sequence ID" value="ENSEBUP00000002573.1"/>
    <property type="gene ID" value="ENSEBUG00000001982.1"/>
</dbReference>
<dbReference type="CDD" id="cd00275">
    <property type="entry name" value="C2_PLC_like"/>
    <property type="match status" value="1"/>
</dbReference>
<dbReference type="SUPFAM" id="SSF49562">
    <property type="entry name" value="C2 domain (Calcium/lipid-binding domain, CaLB)"/>
    <property type="match status" value="1"/>
</dbReference>
<comment type="catalytic activity">
    <reaction evidence="1">
        <text>a 1,2-diacyl-sn-glycero-3-phospho-(1D-myo-inositol-4,5-bisphosphate) + H2O = 1D-myo-inositol 1,4,5-trisphosphate + a 1,2-diacyl-sn-glycerol + H(+)</text>
        <dbReference type="Rhea" id="RHEA:33179"/>
        <dbReference type="ChEBI" id="CHEBI:15377"/>
        <dbReference type="ChEBI" id="CHEBI:15378"/>
        <dbReference type="ChEBI" id="CHEBI:17815"/>
        <dbReference type="ChEBI" id="CHEBI:58456"/>
        <dbReference type="ChEBI" id="CHEBI:203600"/>
        <dbReference type="EC" id="3.1.4.11"/>
    </reaction>
</comment>
<dbReference type="PRINTS" id="PR00390">
    <property type="entry name" value="PHPHLIPASEC"/>
</dbReference>
<evidence type="ECO:0000256" key="1">
    <source>
        <dbReference type="RuleBase" id="RU361133"/>
    </source>
</evidence>
<evidence type="ECO:0000313" key="4">
    <source>
        <dbReference type="Ensembl" id="ENSEBUP00000002573.1"/>
    </source>
</evidence>
<dbReference type="GO" id="GO:0016042">
    <property type="term" value="P:lipid catabolic process"/>
    <property type="evidence" value="ECO:0007669"/>
    <property type="project" value="UniProtKB-KW"/>
</dbReference>
<dbReference type="Gene3D" id="3.20.20.190">
    <property type="entry name" value="Phosphatidylinositol (PI) phosphodiesterase"/>
    <property type="match status" value="1"/>
</dbReference>
<dbReference type="GeneTree" id="ENSGT00940000157517"/>
<keyword evidence="5" id="KW-1185">Reference proteome</keyword>
<reference evidence="4" key="2">
    <citation type="submission" date="2025-09" db="UniProtKB">
        <authorList>
            <consortium name="Ensembl"/>
        </authorList>
    </citation>
    <scope>IDENTIFICATION</scope>
</reference>
<dbReference type="InterPro" id="IPR001192">
    <property type="entry name" value="PI-PLC_fam"/>
</dbReference>
<organism evidence="4 5">
    <name type="scientific">Eptatretus burgeri</name>
    <name type="common">Inshore hagfish</name>
    <dbReference type="NCBI Taxonomy" id="7764"/>
    <lineage>
        <taxon>Eukaryota</taxon>
        <taxon>Metazoa</taxon>
        <taxon>Chordata</taxon>
        <taxon>Craniata</taxon>
        <taxon>Vertebrata</taxon>
        <taxon>Cyclostomata</taxon>
        <taxon>Myxini</taxon>
        <taxon>Myxiniformes</taxon>
        <taxon>Myxinidae</taxon>
        <taxon>Eptatretinae</taxon>
        <taxon>Eptatretus</taxon>
    </lineage>
</organism>
<dbReference type="GO" id="GO:0010634">
    <property type="term" value="P:positive regulation of epithelial cell migration"/>
    <property type="evidence" value="ECO:0007669"/>
    <property type="project" value="TreeGrafter"/>
</dbReference>
<reference evidence="4" key="1">
    <citation type="submission" date="2025-08" db="UniProtKB">
        <authorList>
            <consortium name="Ensembl"/>
        </authorList>
    </citation>
    <scope>IDENTIFICATION</scope>
</reference>
<dbReference type="GO" id="GO:0048015">
    <property type="term" value="P:phosphatidylinositol-mediated signaling"/>
    <property type="evidence" value="ECO:0007669"/>
    <property type="project" value="TreeGrafter"/>
</dbReference>
<dbReference type="InterPro" id="IPR000008">
    <property type="entry name" value="C2_dom"/>
</dbReference>
<dbReference type="InterPro" id="IPR035892">
    <property type="entry name" value="C2_domain_sf"/>
</dbReference>
<dbReference type="InterPro" id="IPR001711">
    <property type="entry name" value="PLipase_C_Pinositol-sp_Y"/>
</dbReference>
<dbReference type="SMART" id="SM00149">
    <property type="entry name" value="PLCYc"/>
    <property type="match status" value="1"/>
</dbReference>
<dbReference type="GO" id="GO:0046488">
    <property type="term" value="P:phosphatidylinositol metabolic process"/>
    <property type="evidence" value="ECO:0007669"/>
    <property type="project" value="TreeGrafter"/>
</dbReference>